<feature type="domain" description="Poly A polymerase head" evidence="9">
    <location>
        <begin position="36"/>
        <end position="158"/>
    </location>
</feature>
<evidence type="ECO:0000256" key="5">
    <source>
        <dbReference type="ARBA" id="ARBA00022723"/>
    </source>
</evidence>
<dbReference type="GO" id="GO:0046872">
    <property type="term" value="F:metal ion binding"/>
    <property type="evidence" value="ECO:0007669"/>
    <property type="project" value="UniProtKB-KW"/>
</dbReference>
<keyword evidence="12" id="KW-1185">Reference proteome</keyword>
<gene>
    <name evidence="11" type="ORF">XH99_03580</name>
</gene>
<evidence type="ECO:0000256" key="8">
    <source>
        <dbReference type="RuleBase" id="RU003953"/>
    </source>
</evidence>
<comment type="caution">
    <text evidence="11">The sequence shown here is derived from an EMBL/GenBank/DDBJ whole genome shotgun (WGS) entry which is preliminary data.</text>
</comment>
<keyword evidence="6" id="KW-0547">Nucleotide-binding</keyword>
<keyword evidence="7" id="KW-0460">Magnesium</keyword>
<comment type="cofactor">
    <cofactor evidence="1">
        <name>Mg(2+)</name>
        <dbReference type="ChEBI" id="CHEBI:18420"/>
    </cofactor>
</comment>
<dbReference type="OrthoDB" id="9805698at2"/>
<dbReference type="PANTHER" id="PTHR46173">
    <property type="entry name" value="CCA TRNA NUCLEOTIDYLTRANSFERASE 1, MITOCHONDRIAL"/>
    <property type="match status" value="1"/>
</dbReference>
<keyword evidence="2 8" id="KW-0808">Transferase</keyword>
<dbReference type="Gene3D" id="3.30.460.10">
    <property type="entry name" value="Beta Polymerase, domain 2"/>
    <property type="match status" value="1"/>
</dbReference>
<evidence type="ECO:0000313" key="11">
    <source>
        <dbReference type="EMBL" id="RXH37234.1"/>
    </source>
</evidence>
<feature type="domain" description="tRNA nucleotidyltransferase/poly(A) polymerase RNA and SrmB- binding" evidence="10">
    <location>
        <begin position="204"/>
        <end position="241"/>
    </location>
</feature>
<accession>A0A4Q0SDC1</accession>
<dbReference type="InterPro" id="IPR050264">
    <property type="entry name" value="Bact_CCA-adding_enz_type3_sf"/>
</dbReference>
<protein>
    <submittedName>
        <fullName evidence="11">Poly(A) polymerase</fullName>
    </submittedName>
</protein>
<dbReference type="Pfam" id="PF12627">
    <property type="entry name" value="PolyA_pol_RNAbd"/>
    <property type="match status" value="1"/>
</dbReference>
<dbReference type="EMBL" id="LBJQ01000009">
    <property type="protein sequence ID" value="RXH37234.1"/>
    <property type="molecule type" value="Genomic_DNA"/>
</dbReference>
<dbReference type="InterPro" id="IPR002646">
    <property type="entry name" value="PolA_pol_head_dom"/>
</dbReference>
<evidence type="ECO:0000256" key="2">
    <source>
        <dbReference type="ARBA" id="ARBA00022679"/>
    </source>
</evidence>
<evidence type="ECO:0000256" key="7">
    <source>
        <dbReference type="ARBA" id="ARBA00022842"/>
    </source>
</evidence>
<keyword evidence="5" id="KW-0479">Metal-binding</keyword>
<keyword evidence="4" id="KW-0548">Nucleotidyltransferase</keyword>
<dbReference type="GO" id="GO:0008033">
    <property type="term" value="P:tRNA processing"/>
    <property type="evidence" value="ECO:0007669"/>
    <property type="project" value="UniProtKB-KW"/>
</dbReference>
<proteinExistence type="inferred from homology"/>
<dbReference type="InterPro" id="IPR043519">
    <property type="entry name" value="NT_sf"/>
</dbReference>
<dbReference type="GO" id="GO:0000049">
    <property type="term" value="F:tRNA binding"/>
    <property type="evidence" value="ECO:0007669"/>
    <property type="project" value="TreeGrafter"/>
</dbReference>
<comment type="similarity">
    <text evidence="8">Belongs to the tRNA nucleotidyltransferase/poly(A) polymerase family.</text>
</comment>
<dbReference type="RefSeq" id="WP_128916617.1">
    <property type="nucleotide sequence ID" value="NZ_LBJC01000002.1"/>
</dbReference>
<name>A0A4Q0SDC1_9BRAD</name>
<evidence type="ECO:0000259" key="9">
    <source>
        <dbReference type="Pfam" id="PF01743"/>
    </source>
</evidence>
<keyword evidence="3" id="KW-0819">tRNA processing</keyword>
<dbReference type="PANTHER" id="PTHR46173:SF1">
    <property type="entry name" value="CCA TRNA NUCLEOTIDYLTRANSFERASE 1, MITOCHONDRIAL"/>
    <property type="match status" value="1"/>
</dbReference>
<evidence type="ECO:0000256" key="4">
    <source>
        <dbReference type="ARBA" id="ARBA00022695"/>
    </source>
</evidence>
<dbReference type="Pfam" id="PF01743">
    <property type="entry name" value="PolyA_pol"/>
    <property type="match status" value="1"/>
</dbReference>
<reference evidence="11 12" key="1">
    <citation type="submission" date="2015-04" db="EMBL/GenBank/DDBJ databases">
        <title>Comparative genomics of rhizobia nodulating Arachis hypogaea in China.</title>
        <authorList>
            <person name="Li Y."/>
        </authorList>
    </citation>
    <scope>NUCLEOTIDE SEQUENCE [LARGE SCALE GENOMIC DNA]</scope>
    <source>
        <strain evidence="11 12">CCBAU 51757</strain>
    </source>
</reference>
<dbReference type="CDD" id="cd05398">
    <property type="entry name" value="NT_ClassII-CCAase"/>
    <property type="match status" value="1"/>
</dbReference>
<evidence type="ECO:0000256" key="6">
    <source>
        <dbReference type="ARBA" id="ARBA00022741"/>
    </source>
</evidence>
<dbReference type="Gene3D" id="1.10.3090.10">
    <property type="entry name" value="cca-adding enzyme, domain 2"/>
    <property type="match status" value="1"/>
</dbReference>
<evidence type="ECO:0000259" key="10">
    <source>
        <dbReference type="Pfam" id="PF12627"/>
    </source>
</evidence>
<evidence type="ECO:0000256" key="1">
    <source>
        <dbReference type="ARBA" id="ARBA00001946"/>
    </source>
</evidence>
<sequence>MSAEPLLAPVLADAPWLISGGTARVLQLLNSDGEEARVVGGAVRNALLGLVPGDIDIATTARPEEVMRRAKAAGIKGVPTGIDHGTVTLVIDSHPYEVTTLREDTETFGRKAKVAFGRDWVKDAERRDFTMNGLSVDARGVVYDYVGGIADAKARRVRFIGDPDQRIAEDYLRILRFFRIHAAFGAGEPDRYGYLACIRGRAGLASLSAERVRMEMLKLLVASGASAAALAMAEGGLLQTLVGGVVYTGPLTTMIAIERELGLAASSTRRLAALTVAVTEDAKRVAARLRLSNAETKALDSMGHRWWRLAIKDEANARRLLYRLGAERYHDRVLLGWARSGGDVTSTRWRALAELPQRWTAPKFPLKAADFIARGMAEGPGLGHVLTLAEDAWLAADFPLEQAALAAIADQAAARISRDERT</sequence>
<dbReference type="SUPFAM" id="SSF81301">
    <property type="entry name" value="Nucleotidyltransferase"/>
    <property type="match status" value="1"/>
</dbReference>
<dbReference type="AlphaFoldDB" id="A0A4Q0SDC1"/>
<evidence type="ECO:0000256" key="3">
    <source>
        <dbReference type="ARBA" id="ARBA00022694"/>
    </source>
</evidence>
<dbReference type="Proteomes" id="UP000289546">
    <property type="component" value="Unassembled WGS sequence"/>
</dbReference>
<keyword evidence="8" id="KW-0694">RNA-binding</keyword>
<organism evidence="11 12">
    <name type="scientific">Bradyrhizobium nanningense</name>
    <dbReference type="NCBI Taxonomy" id="1325118"/>
    <lineage>
        <taxon>Bacteria</taxon>
        <taxon>Pseudomonadati</taxon>
        <taxon>Pseudomonadota</taxon>
        <taxon>Alphaproteobacteria</taxon>
        <taxon>Hyphomicrobiales</taxon>
        <taxon>Nitrobacteraceae</taxon>
        <taxon>Bradyrhizobium</taxon>
    </lineage>
</organism>
<dbReference type="GO" id="GO:0000166">
    <property type="term" value="F:nucleotide binding"/>
    <property type="evidence" value="ECO:0007669"/>
    <property type="project" value="UniProtKB-KW"/>
</dbReference>
<dbReference type="InterPro" id="IPR032828">
    <property type="entry name" value="PolyA_RNA-bd"/>
</dbReference>
<evidence type="ECO:0000313" key="12">
    <source>
        <dbReference type="Proteomes" id="UP000289546"/>
    </source>
</evidence>
<dbReference type="SUPFAM" id="SSF81891">
    <property type="entry name" value="Poly A polymerase C-terminal region-like"/>
    <property type="match status" value="1"/>
</dbReference>
<dbReference type="GO" id="GO:0016779">
    <property type="term" value="F:nucleotidyltransferase activity"/>
    <property type="evidence" value="ECO:0007669"/>
    <property type="project" value="UniProtKB-KW"/>
</dbReference>